<accession>A0ACA9T0V0</accession>
<feature type="non-terminal residue" evidence="1">
    <location>
        <position position="1"/>
    </location>
</feature>
<protein>
    <submittedName>
        <fullName evidence="1">20008_t:CDS:1</fullName>
    </submittedName>
</protein>
<feature type="non-terminal residue" evidence="1">
    <location>
        <position position="45"/>
    </location>
</feature>
<sequence length="45" mass="5371">PEPRIPKNYCNDCDYEKEPNHDCKNHPFNPNQKKKFTEDKRLPAA</sequence>
<reference evidence="1" key="1">
    <citation type="submission" date="2021-06" db="EMBL/GenBank/DDBJ databases">
        <authorList>
            <person name="Kallberg Y."/>
            <person name="Tangrot J."/>
            <person name="Rosling A."/>
        </authorList>
    </citation>
    <scope>NUCLEOTIDE SEQUENCE</scope>
    <source>
        <strain evidence="1">MA461A</strain>
    </source>
</reference>
<organism evidence="1 2">
    <name type="scientific">Racocetra persica</name>
    <dbReference type="NCBI Taxonomy" id="160502"/>
    <lineage>
        <taxon>Eukaryota</taxon>
        <taxon>Fungi</taxon>
        <taxon>Fungi incertae sedis</taxon>
        <taxon>Mucoromycota</taxon>
        <taxon>Glomeromycotina</taxon>
        <taxon>Glomeromycetes</taxon>
        <taxon>Diversisporales</taxon>
        <taxon>Gigasporaceae</taxon>
        <taxon>Racocetra</taxon>
    </lineage>
</organism>
<name>A0ACA9T0V0_9GLOM</name>
<proteinExistence type="predicted"/>
<comment type="caution">
    <text evidence="1">The sequence shown here is derived from an EMBL/GenBank/DDBJ whole genome shotgun (WGS) entry which is preliminary data.</text>
</comment>
<dbReference type="Proteomes" id="UP000789920">
    <property type="component" value="Unassembled WGS sequence"/>
</dbReference>
<evidence type="ECO:0000313" key="1">
    <source>
        <dbReference type="EMBL" id="CAG8851760.1"/>
    </source>
</evidence>
<gene>
    <name evidence="1" type="ORF">RPERSI_LOCUS36727</name>
</gene>
<keyword evidence="2" id="KW-1185">Reference proteome</keyword>
<dbReference type="EMBL" id="CAJVQC010177961">
    <property type="protein sequence ID" value="CAG8851760.1"/>
    <property type="molecule type" value="Genomic_DNA"/>
</dbReference>
<evidence type="ECO:0000313" key="2">
    <source>
        <dbReference type="Proteomes" id="UP000789920"/>
    </source>
</evidence>